<dbReference type="KEGG" id="thf:MA03_06020"/>
<dbReference type="OrthoDB" id="35747at2157"/>
<evidence type="ECO:0008006" key="3">
    <source>
        <dbReference type="Google" id="ProtNLM"/>
    </source>
</evidence>
<dbReference type="GeneID" id="25401769"/>
<evidence type="ECO:0000313" key="2">
    <source>
        <dbReference type="Proteomes" id="UP000067434"/>
    </source>
</evidence>
<dbReference type="Pfam" id="PF01904">
    <property type="entry name" value="DUF72"/>
    <property type="match status" value="1"/>
</dbReference>
<dbReference type="InterPro" id="IPR002763">
    <property type="entry name" value="DUF72"/>
</dbReference>
<dbReference type="HOGENOM" id="CLU_1192595_0_0_2"/>
<evidence type="ECO:0000313" key="1">
    <source>
        <dbReference type="EMBL" id="AKG38899.1"/>
    </source>
</evidence>
<dbReference type="Gene3D" id="3.20.20.410">
    <property type="entry name" value="Protein of unknown function UPF0759"/>
    <property type="match status" value="1"/>
</dbReference>
<dbReference type="AlphaFoldDB" id="A0A0F7FHX8"/>
<dbReference type="PANTHER" id="PTHR30348:SF4">
    <property type="entry name" value="DUF72 DOMAIN-CONTAINING PROTEIN"/>
    <property type="match status" value="1"/>
</dbReference>
<dbReference type="InterPro" id="IPR036520">
    <property type="entry name" value="UPF0759_sf"/>
</dbReference>
<dbReference type="SUPFAM" id="SSF117396">
    <property type="entry name" value="TM1631-like"/>
    <property type="match status" value="1"/>
</dbReference>
<dbReference type="RefSeq" id="WP_052884399.1">
    <property type="nucleotide sequence ID" value="NZ_CP009961.1"/>
</dbReference>
<accession>A0A0F7FHX8</accession>
<gene>
    <name evidence="1" type="ORF">MA03_06020</name>
</gene>
<name>A0A0F7FHX8_9CREN</name>
<dbReference type="PATRIC" id="fig|1550241.5.peg.1256"/>
<proteinExistence type="predicted"/>
<dbReference type="EMBL" id="CP009961">
    <property type="protein sequence ID" value="AKG38899.1"/>
    <property type="molecule type" value="Genomic_DNA"/>
</dbReference>
<keyword evidence="2" id="KW-1185">Reference proteome</keyword>
<sequence length="246" mass="28957">MEIIIGTCGFSGKGGRKNYYQVFRAVELQETFYRVISEETLTKWRKESPEDFEFTIKAFQGITHPPSSPTWRRARGFKATEDHGFFKPTQQVLSAWEYTKRAAHTLKSSFIVFQTPPSFTPTSENVKNLEFFFNRIERDNLVLGWEPRGAWYEDEGFLADTLARHKLVHVVDPFRHTPLSKEKIYYFRLHGIGKGEVNYSYKYTDYDLKKLISLIESLTASRVYVFFNNIQMFDDALRLKKMIERL</sequence>
<reference evidence="1 2" key="1">
    <citation type="journal article" date="2015" name="Stand. Genomic Sci.">
        <title>Complete genome sequence of and proposal of Thermofilum uzonense sp. nov. a novel hyperthermophilic crenarchaeon and emended description of the genus Thermofilum.</title>
        <authorList>
            <person name="Toshchakov S.V."/>
            <person name="Korzhenkov A.A."/>
            <person name="Samarov N.I."/>
            <person name="Mazunin I.O."/>
            <person name="Mozhey O.I."/>
            <person name="Shmyr I.S."/>
            <person name="Derbikova K.S."/>
            <person name="Taranov E.A."/>
            <person name="Dominova I.N."/>
            <person name="Bonch-Osmolovskaya E.A."/>
            <person name="Patrushev M.V."/>
            <person name="Podosokorskaya O.A."/>
            <person name="Kublanov I.V."/>
        </authorList>
    </citation>
    <scope>NUCLEOTIDE SEQUENCE [LARGE SCALE GENOMIC DNA]</scope>
    <source>
        <strain evidence="1 2">1807-2</strain>
    </source>
</reference>
<protein>
    <recommendedName>
        <fullName evidence="3">DUF72 domain-containing protein</fullName>
    </recommendedName>
</protein>
<organism evidence="1 2">
    <name type="scientific">Infirmifilum uzonense</name>
    <dbReference type="NCBI Taxonomy" id="1550241"/>
    <lineage>
        <taxon>Archaea</taxon>
        <taxon>Thermoproteota</taxon>
        <taxon>Thermoprotei</taxon>
        <taxon>Thermofilales</taxon>
        <taxon>Thermofilaceae</taxon>
        <taxon>Infirmifilum</taxon>
    </lineage>
</organism>
<dbReference type="Proteomes" id="UP000067434">
    <property type="component" value="Chromosome"/>
</dbReference>
<dbReference type="PANTHER" id="PTHR30348">
    <property type="entry name" value="UNCHARACTERIZED PROTEIN YECE"/>
    <property type="match status" value="1"/>
</dbReference>